<proteinExistence type="predicted"/>
<reference evidence="1 2" key="1">
    <citation type="submission" date="2019-02" db="EMBL/GenBank/DDBJ databases">
        <title>Deep-cultivation of Planctomycetes and their phenomic and genomic characterization uncovers novel biology.</title>
        <authorList>
            <person name="Wiegand S."/>
            <person name="Jogler M."/>
            <person name="Boedeker C."/>
            <person name="Pinto D."/>
            <person name="Vollmers J."/>
            <person name="Rivas-Marin E."/>
            <person name="Kohn T."/>
            <person name="Peeters S.H."/>
            <person name="Heuer A."/>
            <person name="Rast P."/>
            <person name="Oberbeckmann S."/>
            <person name="Bunk B."/>
            <person name="Jeske O."/>
            <person name="Meyerdierks A."/>
            <person name="Storesund J.E."/>
            <person name="Kallscheuer N."/>
            <person name="Luecker S."/>
            <person name="Lage O.M."/>
            <person name="Pohl T."/>
            <person name="Merkel B.J."/>
            <person name="Hornburger P."/>
            <person name="Mueller R.-W."/>
            <person name="Bruemmer F."/>
            <person name="Labrenz M."/>
            <person name="Spormann A.M."/>
            <person name="Op Den Camp H."/>
            <person name="Overmann J."/>
            <person name="Amann R."/>
            <person name="Jetten M.S.M."/>
            <person name="Mascher T."/>
            <person name="Medema M.H."/>
            <person name="Devos D.P."/>
            <person name="Kaster A.-K."/>
            <person name="Ovreas L."/>
            <person name="Rohde M."/>
            <person name="Galperin M.Y."/>
            <person name="Jogler C."/>
        </authorList>
    </citation>
    <scope>NUCLEOTIDE SEQUENCE [LARGE SCALE GENOMIC DNA]</scope>
    <source>
        <strain evidence="1 2">KOR42</strain>
    </source>
</reference>
<gene>
    <name evidence="1" type="ORF">KOR42_43840</name>
</gene>
<name>A0A5C5W832_9PLAN</name>
<evidence type="ECO:0000313" key="2">
    <source>
        <dbReference type="Proteomes" id="UP000317243"/>
    </source>
</evidence>
<dbReference type="Proteomes" id="UP000317243">
    <property type="component" value="Unassembled WGS sequence"/>
</dbReference>
<evidence type="ECO:0000313" key="1">
    <source>
        <dbReference type="EMBL" id="TWT46345.1"/>
    </source>
</evidence>
<protein>
    <submittedName>
        <fullName evidence="1">Uncharacterized protein</fullName>
    </submittedName>
</protein>
<accession>A0A5C5W832</accession>
<dbReference type="AlphaFoldDB" id="A0A5C5W832"/>
<comment type="caution">
    <text evidence="1">The sequence shown here is derived from an EMBL/GenBank/DDBJ whole genome shotgun (WGS) entry which is preliminary data.</text>
</comment>
<keyword evidence="2" id="KW-1185">Reference proteome</keyword>
<sequence>MAGILSFKLELVPKFLKSICVRPFSRLSVLGRTRLFRGPPNLLVRFATNGRRKRCRQFIKFKYDYRNSRKFSTRDGNASRIECDITLIKCDIIPASRFESRT</sequence>
<organism evidence="1 2">
    <name type="scientific">Thalassoglobus neptunius</name>
    <dbReference type="NCBI Taxonomy" id="1938619"/>
    <lineage>
        <taxon>Bacteria</taxon>
        <taxon>Pseudomonadati</taxon>
        <taxon>Planctomycetota</taxon>
        <taxon>Planctomycetia</taxon>
        <taxon>Planctomycetales</taxon>
        <taxon>Planctomycetaceae</taxon>
        <taxon>Thalassoglobus</taxon>
    </lineage>
</organism>
<dbReference type="EMBL" id="SIHI01000029">
    <property type="protein sequence ID" value="TWT46345.1"/>
    <property type="molecule type" value="Genomic_DNA"/>
</dbReference>